<dbReference type="GO" id="GO:0016787">
    <property type="term" value="F:hydrolase activity"/>
    <property type="evidence" value="ECO:0007669"/>
    <property type="project" value="UniProtKB-KW"/>
</dbReference>
<proteinExistence type="predicted"/>
<organism evidence="3 4">
    <name type="scientific">Cryoendolithus antarcticus</name>
    <dbReference type="NCBI Taxonomy" id="1507870"/>
    <lineage>
        <taxon>Eukaryota</taxon>
        <taxon>Fungi</taxon>
        <taxon>Dikarya</taxon>
        <taxon>Ascomycota</taxon>
        <taxon>Pezizomycotina</taxon>
        <taxon>Dothideomycetes</taxon>
        <taxon>Dothideomycetidae</taxon>
        <taxon>Cladosporiales</taxon>
        <taxon>Cladosporiaceae</taxon>
        <taxon>Cryoendolithus</taxon>
    </lineage>
</organism>
<name>A0A1V8TPW7_9PEZI</name>
<dbReference type="InterPro" id="IPR050300">
    <property type="entry name" value="GDXG_lipolytic_enzyme"/>
</dbReference>
<gene>
    <name evidence="3" type="ORF">B0A48_01648</name>
</gene>
<dbReference type="InParanoid" id="A0A1V8TPW7"/>
<dbReference type="STRING" id="1507870.A0A1V8TPW7"/>
<dbReference type="SUPFAM" id="SSF53474">
    <property type="entry name" value="alpha/beta-Hydrolases"/>
    <property type="match status" value="1"/>
</dbReference>
<dbReference type="InterPro" id="IPR013094">
    <property type="entry name" value="AB_hydrolase_3"/>
</dbReference>
<evidence type="ECO:0000259" key="2">
    <source>
        <dbReference type="Pfam" id="PF07859"/>
    </source>
</evidence>
<dbReference type="PANTHER" id="PTHR48081">
    <property type="entry name" value="AB HYDROLASE SUPERFAMILY PROTEIN C4A8.06C"/>
    <property type="match status" value="1"/>
</dbReference>
<evidence type="ECO:0000313" key="4">
    <source>
        <dbReference type="Proteomes" id="UP000192596"/>
    </source>
</evidence>
<accession>A0A1V8TPW7</accession>
<dbReference type="Gene3D" id="3.40.50.1820">
    <property type="entry name" value="alpha/beta hydrolase"/>
    <property type="match status" value="1"/>
</dbReference>
<keyword evidence="1" id="KW-0378">Hydrolase</keyword>
<dbReference type="PANTHER" id="PTHR48081:SF2">
    <property type="entry name" value="ALPHA_BETA-HYDROLASE"/>
    <property type="match status" value="1"/>
</dbReference>
<sequence>MILDQIAWSDCIVFLLCLVPQLPLRVGLFKTINCGLTALPFLLLRLPYQLVRERYFTRHDQKSPFVREATLFQDLVIRCVRYAFARIPASIGKVFFSKPVALPFFYFRLLRNGDLRCPTHWREIHREGFTGIYMIHDETARPDIVVYYCHGGGFSMGSAYFYMEFCMAWLDLLKAAGYENPALFALEYTLVPEATYPTQVQEALAGYKWLLTLAPSPERIVLAGDSAGATLILSLLLCLSNYTSLRNKMPGLAMPISPWTAIISSKNRNTPSDYLDADSLRLYGQQYIGTNASADDAMVSPGKCQDLSWWRRASPTQGWYFIYGAEEVFAPEARDLVALLNKSGGKVESYEEKGAEWKE</sequence>
<dbReference type="OrthoDB" id="408631at2759"/>
<dbReference type="Proteomes" id="UP000192596">
    <property type="component" value="Unassembled WGS sequence"/>
</dbReference>
<feature type="domain" description="Alpha/beta hydrolase fold-3" evidence="2">
    <location>
        <begin position="146"/>
        <end position="355"/>
    </location>
</feature>
<comment type="caution">
    <text evidence="3">The sequence shown here is derived from an EMBL/GenBank/DDBJ whole genome shotgun (WGS) entry which is preliminary data.</text>
</comment>
<dbReference type="Pfam" id="PF07859">
    <property type="entry name" value="Abhydrolase_3"/>
    <property type="match status" value="1"/>
</dbReference>
<dbReference type="AlphaFoldDB" id="A0A1V8TPW7"/>
<dbReference type="EMBL" id="NAJO01000003">
    <property type="protein sequence ID" value="OQO13420.1"/>
    <property type="molecule type" value="Genomic_DNA"/>
</dbReference>
<dbReference type="InterPro" id="IPR029058">
    <property type="entry name" value="AB_hydrolase_fold"/>
</dbReference>
<evidence type="ECO:0000256" key="1">
    <source>
        <dbReference type="ARBA" id="ARBA00022801"/>
    </source>
</evidence>
<protein>
    <recommendedName>
        <fullName evidence="2">Alpha/beta hydrolase fold-3 domain-containing protein</fullName>
    </recommendedName>
</protein>
<keyword evidence="4" id="KW-1185">Reference proteome</keyword>
<reference evidence="4" key="1">
    <citation type="submission" date="2017-03" db="EMBL/GenBank/DDBJ databases">
        <title>Genomes of endolithic fungi from Antarctica.</title>
        <authorList>
            <person name="Coleine C."/>
            <person name="Masonjones S."/>
            <person name="Stajich J.E."/>
        </authorList>
    </citation>
    <scope>NUCLEOTIDE SEQUENCE [LARGE SCALE GENOMIC DNA]</scope>
    <source>
        <strain evidence="4">CCFEE 5527</strain>
    </source>
</reference>
<evidence type="ECO:0000313" key="3">
    <source>
        <dbReference type="EMBL" id="OQO13420.1"/>
    </source>
</evidence>